<dbReference type="PIRSF" id="PIRSF036625">
    <property type="entry name" value="GAF_ANTAR"/>
    <property type="match status" value="1"/>
</dbReference>
<dbReference type="Gene3D" id="1.10.10.10">
    <property type="entry name" value="Winged helix-like DNA-binding domain superfamily/Winged helix DNA-binding domain"/>
    <property type="match status" value="1"/>
</dbReference>
<dbReference type="Proteomes" id="UP000663937">
    <property type="component" value="Chromosome"/>
</dbReference>
<dbReference type="GO" id="GO:0003723">
    <property type="term" value="F:RNA binding"/>
    <property type="evidence" value="ECO:0007669"/>
    <property type="project" value="InterPro"/>
</dbReference>
<proteinExistence type="predicted"/>
<keyword evidence="2" id="KW-0418">Kinase</keyword>
<dbReference type="GO" id="GO:0016301">
    <property type="term" value="F:kinase activity"/>
    <property type="evidence" value="ECO:0007669"/>
    <property type="project" value="UniProtKB-KW"/>
</dbReference>
<dbReference type="Gene3D" id="3.30.450.40">
    <property type="match status" value="1"/>
</dbReference>
<dbReference type="SMART" id="SM01012">
    <property type="entry name" value="ANTAR"/>
    <property type="match status" value="1"/>
</dbReference>
<dbReference type="InterPro" id="IPR005561">
    <property type="entry name" value="ANTAR"/>
</dbReference>
<organism evidence="7 8">
    <name type="scientific">Pengzhenrongella sicca</name>
    <dbReference type="NCBI Taxonomy" id="2819238"/>
    <lineage>
        <taxon>Bacteria</taxon>
        <taxon>Bacillati</taxon>
        <taxon>Actinomycetota</taxon>
        <taxon>Actinomycetes</taxon>
        <taxon>Micrococcales</taxon>
        <taxon>Pengzhenrongella</taxon>
    </lineage>
</organism>
<evidence type="ECO:0000256" key="2">
    <source>
        <dbReference type="ARBA" id="ARBA00022777"/>
    </source>
</evidence>
<keyword evidence="1" id="KW-0808">Transferase</keyword>
<feature type="domain" description="ANTAR" evidence="6">
    <location>
        <begin position="183"/>
        <end position="244"/>
    </location>
</feature>
<feature type="compositionally biased region" description="Polar residues" evidence="5">
    <location>
        <begin position="8"/>
        <end position="22"/>
    </location>
</feature>
<name>A0A8A4ZE02_9MICO</name>
<dbReference type="EMBL" id="CP071868">
    <property type="protein sequence ID" value="QTE27928.1"/>
    <property type="molecule type" value="Genomic_DNA"/>
</dbReference>
<dbReference type="AlphaFoldDB" id="A0A8A4ZE02"/>
<evidence type="ECO:0000313" key="7">
    <source>
        <dbReference type="EMBL" id="QTE27928.1"/>
    </source>
</evidence>
<gene>
    <name evidence="7" type="ORF">J4E96_10945</name>
</gene>
<keyword evidence="4" id="KW-0804">Transcription</keyword>
<dbReference type="Pfam" id="PF13185">
    <property type="entry name" value="GAF_2"/>
    <property type="match status" value="1"/>
</dbReference>
<dbReference type="KEGG" id="psic:J4E96_10945"/>
<dbReference type="RefSeq" id="WP_227422149.1">
    <property type="nucleotide sequence ID" value="NZ_CP071868.1"/>
</dbReference>
<evidence type="ECO:0000313" key="8">
    <source>
        <dbReference type="Proteomes" id="UP000663937"/>
    </source>
</evidence>
<accession>A0A8A4ZE02</accession>
<dbReference type="Pfam" id="PF03861">
    <property type="entry name" value="ANTAR"/>
    <property type="match status" value="1"/>
</dbReference>
<feature type="region of interest" description="Disordered" evidence="5">
    <location>
        <begin position="1"/>
        <end position="25"/>
    </location>
</feature>
<evidence type="ECO:0000259" key="6">
    <source>
        <dbReference type="PROSITE" id="PS50921"/>
    </source>
</evidence>
<dbReference type="SUPFAM" id="SSF55781">
    <property type="entry name" value="GAF domain-like"/>
    <property type="match status" value="1"/>
</dbReference>
<keyword evidence="3" id="KW-0805">Transcription regulation</keyword>
<protein>
    <submittedName>
        <fullName evidence="7">GAF and ANTAR domain-containing protein</fullName>
    </submittedName>
</protein>
<dbReference type="PROSITE" id="PS50921">
    <property type="entry name" value="ANTAR"/>
    <property type="match status" value="1"/>
</dbReference>
<evidence type="ECO:0000256" key="5">
    <source>
        <dbReference type="SAM" id="MobiDB-lite"/>
    </source>
</evidence>
<evidence type="ECO:0000256" key="3">
    <source>
        <dbReference type="ARBA" id="ARBA00023015"/>
    </source>
</evidence>
<evidence type="ECO:0000256" key="4">
    <source>
        <dbReference type="ARBA" id="ARBA00023163"/>
    </source>
</evidence>
<dbReference type="SUPFAM" id="SSF52172">
    <property type="entry name" value="CheY-like"/>
    <property type="match status" value="1"/>
</dbReference>
<sequence>MPAYRQAPDSSTTAVGDGQSNGHPHDAARELQDLLLSTEGVEQFLGQLIELAVASIGGGISAGVTVARDGHPATVASSDERAAQYDEIQYGYDDGPCLTAMRARKLVLIEDMEHEERFNGYREHALALGVRSSLSLPLDGGTRCYGALNLYSRSAQAFGPRAQAEAQRFTDEASRALNLAARIAHHAEISDQLRTALTSRTVIDQAIGIIMAQNRSDADVAFAILRTASQNRNVKLRIVAAEIITAVSNKAPVPHRPFGE</sequence>
<dbReference type="InterPro" id="IPR029016">
    <property type="entry name" value="GAF-like_dom_sf"/>
</dbReference>
<dbReference type="InterPro" id="IPR003018">
    <property type="entry name" value="GAF"/>
</dbReference>
<dbReference type="InterPro" id="IPR012074">
    <property type="entry name" value="GAF_ANTAR"/>
</dbReference>
<dbReference type="InterPro" id="IPR036388">
    <property type="entry name" value="WH-like_DNA-bd_sf"/>
</dbReference>
<dbReference type="InterPro" id="IPR011006">
    <property type="entry name" value="CheY-like_superfamily"/>
</dbReference>
<reference evidence="7" key="1">
    <citation type="submission" date="2021-03" db="EMBL/GenBank/DDBJ databases">
        <title>Pengzhenrongella sicca gen. nov., sp. nov., a new member of suborder Micrococcineae isolated from High-Arctic tundra soil.</title>
        <authorList>
            <person name="Peng F."/>
        </authorList>
    </citation>
    <scope>NUCLEOTIDE SEQUENCE</scope>
    <source>
        <strain evidence="7">LRZ-2</strain>
    </source>
</reference>
<keyword evidence="8" id="KW-1185">Reference proteome</keyword>
<evidence type="ECO:0000256" key="1">
    <source>
        <dbReference type="ARBA" id="ARBA00022679"/>
    </source>
</evidence>